<dbReference type="InterPro" id="IPR036188">
    <property type="entry name" value="FAD/NAD-bd_sf"/>
</dbReference>
<feature type="domain" description="FAD/NAD(P)-binding" evidence="3">
    <location>
        <begin position="7"/>
        <end position="95"/>
    </location>
</feature>
<name>A0A1F5G1N0_9BACT</name>
<comment type="caution">
    <text evidence="4">The sequence shown here is derived from an EMBL/GenBank/DDBJ whole genome shotgun (WGS) entry which is preliminary data.</text>
</comment>
<accession>A0A1F5G1N0</accession>
<dbReference type="PANTHER" id="PTHR48105">
    <property type="entry name" value="THIOREDOXIN REDUCTASE 1-RELATED-RELATED"/>
    <property type="match status" value="1"/>
</dbReference>
<dbReference type="PRINTS" id="PR00469">
    <property type="entry name" value="PNDRDTASEII"/>
</dbReference>
<dbReference type="EMBL" id="MFAV01000045">
    <property type="protein sequence ID" value="OGD85781.1"/>
    <property type="molecule type" value="Genomic_DNA"/>
</dbReference>
<dbReference type="Pfam" id="PF07992">
    <property type="entry name" value="Pyr_redox_2"/>
    <property type="match status" value="1"/>
</dbReference>
<evidence type="ECO:0000256" key="1">
    <source>
        <dbReference type="ARBA" id="ARBA00022630"/>
    </source>
</evidence>
<dbReference type="InterPro" id="IPR023753">
    <property type="entry name" value="FAD/NAD-binding_dom"/>
</dbReference>
<reference evidence="4 5" key="1">
    <citation type="journal article" date="2016" name="Nat. Commun.">
        <title>Thousands of microbial genomes shed light on interconnected biogeochemical processes in an aquifer system.</title>
        <authorList>
            <person name="Anantharaman K."/>
            <person name="Brown C.T."/>
            <person name="Hug L.A."/>
            <person name="Sharon I."/>
            <person name="Castelle C.J."/>
            <person name="Probst A.J."/>
            <person name="Thomas B.C."/>
            <person name="Singh A."/>
            <person name="Wilkins M.J."/>
            <person name="Karaoz U."/>
            <person name="Brodie E.L."/>
            <person name="Williams K.H."/>
            <person name="Hubbard S.S."/>
            <person name="Banfield J.F."/>
        </authorList>
    </citation>
    <scope>NUCLEOTIDE SEQUENCE [LARGE SCALE GENOMIC DNA]</scope>
</reference>
<dbReference type="Gene3D" id="3.50.50.60">
    <property type="entry name" value="FAD/NAD(P)-binding domain"/>
    <property type="match status" value="1"/>
</dbReference>
<evidence type="ECO:0000313" key="4">
    <source>
        <dbReference type="EMBL" id="OGD85781.1"/>
    </source>
</evidence>
<dbReference type="AlphaFoldDB" id="A0A1F5G1N0"/>
<keyword evidence="2" id="KW-0560">Oxidoreductase</keyword>
<dbReference type="Proteomes" id="UP000176628">
    <property type="component" value="Unassembled WGS sequence"/>
</dbReference>
<proteinExistence type="predicted"/>
<keyword evidence="1" id="KW-0285">Flavoprotein</keyword>
<dbReference type="InterPro" id="IPR050097">
    <property type="entry name" value="Ferredoxin-NADP_redctase_2"/>
</dbReference>
<protein>
    <recommendedName>
        <fullName evidence="3">FAD/NAD(P)-binding domain-containing protein</fullName>
    </recommendedName>
</protein>
<evidence type="ECO:0000259" key="3">
    <source>
        <dbReference type="Pfam" id="PF07992"/>
    </source>
</evidence>
<dbReference type="GO" id="GO:0016491">
    <property type="term" value="F:oxidoreductase activity"/>
    <property type="evidence" value="ECO:0007669"/>
    <property type="project" value="UniProtKB-KW"/>
</dbReference>
<sequence length="103" mass="11156">MVKDKLFDVVILGSGPAGLTAALYTARAKRSTLVIAGSYYAGQLMLTYDVENYPGFPEGVLGPKLMEAMIDQAKKFGAEFFGENATRVNFKVRPFKITAGGKE</sequence>
<evidence type="ECO:0000256" key="2">
    <source>
        <dbReference type="ARBA" id="ARBA00023002"/>
    </source>
</evidence>
<gene>
    <name evidence="4" type="ORF">A2Z23_02735</name>
</gene>
<organism evidence="4 5">
    <name type="scientific">Candidatus Curtissbacteria bacterium RBG_16_39_7</name>
    <dbReference type="NCBI Taxonomy" id="1797707"/>
    <lineage>
        <taxon>Bacteria</taxon>
        <taxon>Candidatus Curtissiibacteriota</taxon>
    </lineage>
</organism>
<dbReference type="SUPFAM" id="SSF51905">
    <property type="entry name" value="FAD/NAD(P)-binding domain"/>
    <property type="match status" value="1"/>
</dbReference>
<evidence type="ECO:0000313" key="5">
    <source>
        <dbReference type="Proteomes" id="UP000176628"/>
    </source>
</evidence>